<evidence type="ECO:0000256" key="3">
    <source>
        <dbReference type="ARBA" id="ARBA00009010"/>
    </source>
</evidence>
<feature type="transmembrane region" description="Helical" evidence="12">
    <location>
        <begin position="279"/>
        <end position="299"/>
    </location>
</feature>
<name>A0A152A6W4_TIELA</name>
<feature type="transmembrane region" description="Helical" evidence="12">
    <location>
        <begin position="134"/>
        <end position="157"/>
    </location>
</feature>
<evidence type="ECO:0000256" key="5">
    <source>
        <dbReference type="ARBA" id="ARBA00022692"/>
    </source>
</evidence>
<dbReference type="OrthoDB" id="10039049at2759"/>
<dbReference type="GO" id="GO:0004144">
    <property type="term" value="F:diacylglycerol O-acyltransferase activity"/>
    <property type="evidence" value="ECO:0007669"/>
    <property type="project" value="TreeGrafter"/>
</dbReference>
<protein>
    <recommendedName>
        <fullName evidence="10">O-acyltransferase</fullName>
    </recommendedName>
</protein>
<dbReference type="PANTHER" id="PTHR10408:SF7">
    <property type="entry name" value="DIACYLGLYCEROL O-ACYLTRANSFERASE 1"/>
    <property type="match status" value="1"/>
</dbReference>
<dbReference type="Proteomes" id="UP000076078">
    <property type="component" value="Unassembled WGS sequence"/>
</dbReference>
<evidence type="ECO:0000313" key="13">
    <source>
        <dbReference type="EMBL" id="KYR01982.1"/>
    </source>
</evidence>
<evidence type="ECO:0000256" key="7">
    <source>
        <dbReference type="ARBA" id="ARBA00022989"/>
    </source>
</evidence>
<organism evidence="13 14">
    <name type="scientific">Tieghemostelium lacteum</name>
    <name type="common">Slime mold</name>
    <name type="synonym">Dictyostelium lacteum</name>
    <dbReference type="NCBI Taxonomy" id="361077"/>
    <lineage>
        <taxon>Eukaryota</taxon>
        <taxon>Amoebozoa</taxon>
        <taxon>Evosea</taxon>
        <taxon>Eumycetozoa</taxon>
        <taxon>Dictyostelia</taxon>
        <taxon>Dictyosteliales</taxon>
        <taxon>Raperosteliaceae</taxon>
        <taxon>Tieghemostelium</taxon>
    </lineage>
</organism>
<evidence type="ECO:0000256" key="6">
    <source>
        <dbReference type="ARBA" id="ARBA00022824"/>
    </source>
</evidence>
<dbReference type="PANTHER" id="PTHR10408">
    <property type="entry name" value="STEROL O-ACYLTRANSFERASE"/>
    <property type="match status" value="1"/>
</dbReference>
<dbReference type="InterPro" id="IPR004299">
    <property type="entry name" value="MBOAT_fam"/>
</dbReference>
<evidence type="ECO:0000256" key="4">
    <source>
        <dbReference type="ARBA" id="ARBA00022679"/>
    </source>
</evidence>
<keyword evidence="8 10" id="KW-0472">Membrane</keyword>
<dbReference type="EMBL" id="LODT01000004">
    <property type="protein sequence ID" value="KYR01982.1"/>
    <property type="molecule type" value="Genomic_DNA"/>
</dbReference>
<dbReference type="InParanoid" id="A0A152A6W4"/>
<keyword evidence="6 10" id="KW-0256">Endoplasmic reticulum</keyword>
<keyword evidence="4 10" id="KW-0808">Transferase</keyword>
<dbReference type="PIRSF" id="PIRSF000439">
    <property type="entry name" value="Oat_ACAT_DAG_ARE"/>
    <property type="match status" value="1"/>
</dbReference>
<feature type="transmembrane region" description="Helical" evidence="12">
    <location>
        <begin position="446"/>
        <end position="463"/>
    </location>
</feature>
<feature type="transmembrane region" description="Helical" evidence="12">
    <location>
        <begin position="418"/>
        <end position="434"/>
    </location>
</feature>
<feature type="transmembrane region" description="Helical" evidence="12">
    <location>
        <begin position="169"/>
        <end position="186"/>
    </location>
</feature>
<feature type="active site" evidence="11">
    <location>
        <position position="404"/>
    </location>
</feature>
<feature type="transmembrane region" description="Helical" evidence="12">
    <location>
        <begin position="94"/>
        <end position="114"/>
    </location>
</feature>
<evidence type="ECO:0000313" key="14">
    <source>
        <dbReference type="Proteomes" id="UP000076078"/>
    </source>
</evidence>
<dbReference type="GO" id="GO:0019432">
    <property type="term" value="P:triglyceride biosynthetic process"/>
    <property type="evidence" value="ECO:0007669"/>
    <property type="project" value="TreeGrafter"/>
</dbReference>
<evidence type="ECO:0000256" key="11">
    <source>
        <dbReference type="PIRSR" id="PIRSR000439-1"/>
    </source>
</evidence>
<dbReference type="AlphaFoldDB" id="A0A152A6W4"/>
<keyword evidence="9 10" id="KW-0012">Acyltransferase</keyword>
<evidence type="ECO:0000256" key="1">
    <source>
        <dbReference type="ARBA" id="ARBA00004477"/>
    </source>
</evidence>
<dbReference type="FunCoup" id="A0A152A6W4">
    <property type="interactions" value="55"/>
</dbReference>
<comment type="subcellular location">
    <subcellularLocation>
        <location evidence="1 10">Endoplasmic reticulum membrane</location>
        <topology evidence="1 10">Multi-pass membrane protein</topology>
    </subcellularLocation>
</comment>
<feature type="transmembrane region" description="Helical" evidence="12">
    <location>
        <begin position="239"/>
        <end position="259"/>
    </location>
</feature>
<evidence type="ECO:0000256" key="10">
    <source>
        <dbReference type="PIRNR" id="PIRNR000439"/>
    </source>
</evidence>
<keyword evidence="5 12" id="KW-0812">Transmembrane</keyword>
<evidence type="ECO:0000256" key="9">
    <source>
        <dbReference type="ARBA" id="ARBA00023315"/>
    </source>
</evidence>
<keyword evidence="14" id="KW-1185">Reference proteome</keyword>
<proteinExistence type="inferred from homology"/>
<evidence type="ECO:0000256" key="12">
    <source>
        <dbReference type="SAM" id="Phobius"/>
    </source>
</evidence>
<comment type="similarity">
    <text evidence="3 10">Belongs to the membrane-bound acyltransferase family. Sterol o-acyltransferase subfamily.</text>
</comment>
<comment type="pathway">
    <text evidence="2">Lipid metabolism.</text>
</comment>
<dbReference type="OMA" id="SCMIEDV"/>
<dbReference type="STRING" id="361077.A0A152A6W4"/>
<gene>
    <name evidence="13" type="ORF">DLAC_00776</name>
</gene>
<accession>A0A152A6W4</accession>
<evidence type="ECO:0000256" key="8">
    <source>
        <dbReference type="ARBA" id="ARBA00023136"/>
    </source>
</evidence>
<dbReference type="GO" id="GO:0005789">
    <property type="term" value="C:endoplasmic reticulum membrane"/>
    <property type="evidence" value="ECO:0007669"/>
    <property type="project" value="UniProtKB-SubCell"/>
</dbReference>
<dbReference type="Pfam" id="PF03062">
    <property type="entry name" value="MBOAT"/>
    <property type="match status" value="1"/>
</dbReference>
<feature type="transmembrane region" description="Helical" evidence="12">
    <location>
        <begin position="392"/>
        <end position="412"/>
    </location>
</feature>
<sequence>MIENSDITKTIIKNRKKSKSLKDEVAEAQLQREQQKLKLNVSSGGVVTQTTTTTTSTTTITTECPPSPSLERFSAISKPRESILTQPEMGWGTFNYIAICYSMAGLTMMVDTYLSTGTPIETDMLWWLIRDWQHGLYLLLALFVWSYVNYACTWLYARHKIPAFMSITLYILWQAITFSVAGYYILMVCDLSPILSGGSGLQLCVYSLKNHSYWHTNYFLTQGTIKASKKNSPILRRDLTPNVLVSHFTYFLCVPTLVFETQFPRTKSIRASYLLKEVLACFGTFLMFYLVTCRVSPIYKKVNDTPLLLVLIQLSLPSMSLWMLGFYGVFHCLLNIFAELTRFADREFYQDWWNATTFDQWWRKWNRPVHKWMLRHVYTDSMYTVKMKKTGAMVSTFLLSALLHEMVMIFSFKFVRPILSATMILQIGLVWFTQLPMLQKTRFGNVVMWITVFVGQPLVQLLYSTHYNSLLLDEQQHQQQLLLQQNITTI</sequence>
<dbReference type="InterPro" id="IPR014371">
    <property type="entry name" value="Oat_ACAT_DAG_ARE"/>
</dbReference>
<keyword evidence="7 12" id="KW-1133">Transmembrane helix</keyword>
<reference evidence="13 14" key="1">
    <citation type="submission" date="2015-12" db="EMBL/GenBank/DDBJ databases">
        <title>Dictyostelia acquired genes for synthesis and detection of signals that induce cell-type specialization by lateral gene transfer from prokaryotes.</title>
        <authorList>
            <person name="Gloeckner G."/>
            <person name="Schaap P."/>
        </authorList>
    </citation>
    <scope>NUCLEOTIDE SEQUENCE [LARGE SCALE GENOMIC DNA]</scope>
    <source>
        <strain evidence="13 14">TK</strain>
    </source>
</reference>
<comment type="caution">
    <text evidence="13">The sequence shown here is derived from an EMBL/GenBank/DDBJ whole genome shotgun (WGS) entry which is preliminary data.</text>
</comment>
<evidence type="ECO:0000256" key="2">
    <source>
        <dbReference type="ARBA" id="ARBA00005189"/>
    </source>
</evidence>